<keyword evidence="1" id="KW-0472">Membrane</keyword>
<evidence type="ECO:0000313" key="3">
    <source>
        <dbReference type="Proteomes" id="UP000008370"/>
    </source>
</evidence>
<feature type="transmembrane region" description="Helical" evidence="1">
    <location>
        <begin position="34"/>
        <end position="53"/>
    </location>
</feature>
<dbReference type="AlphaFoldDB" id="K5WLR0"/>
<evidence type="ECO:0000313" key="2">
    <source>
        <dbReference type="EMBL" id="EKM60340.1"/>
    </source>
</evidence>
<dbReference type="HOGENOM" id="CLU_2904912_0_0_1"/>
<dbReference type="InParanoid" id="K5WLR0"/>
<name>K5WLR0_PHACS</name>
<proteinExistence type="predicted"/>
<evidence type="ECO:0000256" key="1">
    <source>
        <dbReference type="SAM" id="Phobius"/>
    </source>
</evidence>
<reference evidence="2 3" key="1">
    <citation type="journal article" date="2012" name="BMC Genomics">
        <title>Comparative genomics of the white-rot fungi, Phanerochaete carnosa and P. chrysosporium, to elucidate the genetic basis of the distinct wood types they colonize.</title>
        <authorList>
            <person name="Suzuki H."/>
            <person name="MacDonald J."/>
            <person name="Syed K."/>
            <person name="Salamov A."/>
            <person name="Hori C."/>
            <person name="Aerts A."/>
            <person name="Henrissat B."/>
            <person name="Wiebenga A."/>
            <person name="vanKuyk P.A."/>
            <person name="Barry K."/>
            <person name="Lindquist E."/>
            <person name="LaButti K."/>
            <person name="Lapidus A."/>
            <person name="Lucas S."/>
            <person name="Coutinho P."/>
            <person name="Gong Y."/>
            <person name="Samejima M."/>
            <person name="Mahadevan R."/>
            <person name="Abou-Zaid M."/>
            <person name="de Vries R.P."/>
            <person name="Igarashi K."/>
            <person name="Yadav J.S."/>
            <person name="Grigoriev I.V."/>
            <person name="Master E.R."/>
        </authorList>
    </citation>
    <scope>NUCLEOTIDE SEQUENCE [LARGE SCALE GENOMIC DNA]</scope>
    <source>
        <strain evidence="2 3">HHB-10118-sp</strain>
    </source>
</reference>
<keyword evidence="1" id="KW-1133">Transmembrane helix</keyword>
<protein>
    <submittedName>
        <fullName evidence="2">Uncharacterized protein</fullName>
    </submittedName>
</protein>
<keyword evidence="1" id="KW-0812">Transmembrane</keyword>
<dbReference type="GeneID" id="18909016"/>
<keyword evidence="3" id="KW-1185">Reference proteome</keyword>
<accession>K5WLR0</accession>
<sequence>MEKEKRRKRYTQRWDFSQEKHYRSFNKQTGYPPVLLYVGFFTLRSIPVGIAILSRARQIKVD</sequence>
<gene>
    <name evidence="2" type="ORF">PHACADRAFT_155488</name>
</gene>
<dbReference type="Proteomes" id="UP000008370">
    <property type="component" value="Unassembled WGS sequence"/>
</dbReference>
<dbReference type="KEGG" id="pco:PHACADRAFT_155488"/>
<dbReference type="EMBL" id="JH930468">
    <property type="protein sequence ID" value="EKM60340.1"/>
    <property type="molecule type" value="Genomic_DNA"/>
</dbReference>
<dbReference type="RefSeq" id="XP_007389808.1">
    <property type="nucleotide sequence ID" value="XM_007389746.1"/>
</dbReference>
<organism evidence="2 3">
    <name type="scientific">Phanerochaete carnosa (strain HHB-10118-sp)</name>
    <name type="common">White-rot fungus</name>
    <name type="synonym">Peniophora carnosa</name>
    <dbReference type="NCBI Taxonomy" id="650164"/>
    <lineage>
        <taxon>Eukaryota</taxon>
        <taxon>Fungi</taxon>
        <taxon>Dikarya</taxon>
        <taxon>Basidiomycota</taxon>
        <taxon>Agaricomycotina</taxon>
        <taxon>Agaricomycetes</taxon>
        <taxon>Polyporales</taxon>
        <taxon>Phanerochaetaceae</taxon>
        <taxon>Phanerochaete</taxon>
    </lineage>
</organism>